<protein>
    <submittedName>
        <fullName evidence="2">Predicted lipoprotein with conserved Yx(FWY)xxD motif</fullName>
    </submittedName>
</protein>
<dbReference type="RefSeq" id="WP_092786488.1">
    <property type="nucleotide sequence ID" value="NZ_FOGI01000017.1"/>
</dbReference>
<dbReference type="PROSITE" id="PS51257">
    <property type="entry name" value="PROKAR_LIPOPROTEIN"/>
    <property type="match status" value="1"/>
</dbReference>
<evidence type="ECO:0000313" key="3">
    <source>
        <dbReference type="Proteomes" id="UP000199051"/>
    </source>
</evidence>
<dbReference type="Pfam" id="PF03640">
    <property type="entry name" value="Lipoprotein_15"/>
    <property type="match status" value="4"/>
</dbReference>
<sequence>MRKLILTVSAIALAAGLAACGQEQAVPGAAQSAARSTVDIEPRAAAVALTAGLATAESAEVGAFVTDGDGRSLYRFDKDTAKPPTTACAGECATAWPPVMVEDPIALQVTGIDQALLGTIERPEGGRQLTIAGWPAYRFAKDVAAGDLKGQGAGGTWFAFQPDGKKAVAKTAEAAKTVPLTVMKVGKLGQIVTDQAGMTLYRFDKDTAKPSTTTCAGDCAVKWPPVLLPDGAAVAGLDPSVVGSVTRPDGSKQVTVGGWPVYRFSGDKVPCDTNGQGVGGTWFALDATGAKVK</sequence>
<reference evidence="3" key="1">
    <citation type="submission" date="2016-10" db="EMBL/GenBank/DDBJ databases">
        <authorList>
            <person name="Varghese N."/>
            <person name="Submissions S."/>
        </authorList>
    </citation>
    <scope>NUCLEOTIDE SEQUENCE [LARGE SCALE GENOMIC DNA]</scope>
    <source>
        <strain evidence="3">DSM 44260</strain>
    </source>
</reference>
<keyword evidence="3" id="KW-1185">Reference proteome</keyword>
<evidence type="ECO:0000256" key="1">
    <source>
        <dbReference type="SAM" id="SignalP"/>
    </source>
</evidence>
<dbReference type="AlphaFoldDB" id="A0A1H9XNJ2"/>
<feature type="signal peptide" evidence="1">
    <location>
        <begin position="1"/>
        <end position="25"/>
    </location>
</feature>
<dbReference type="Proteomes" id="UP000199051">
    <property type="component" value="Unassembled WGS sequence"/>
</dbReference>
<dbReference type="EMBL" id="FOGI01000017">
    <property type="protein sequence ID" value="SES47671.1"/>
    <property type="molecule type" value="Genomic_DNA"/>
</dbReference>
<organism evidence="2 3">
    <name type="scientific">Actinokineospora terrae</name>
    <dbReference type="NCBI Taxonomy" id="155974"/>
    <lineage>
        <taxon>Bacteria</taxon>
        <taxon>Bacillati</taxon>
        <taxon>Actinomycetota</taxon>
        <taxon>Actinomycetes</taxon>
        <taxon>Pseudonocardiales</taxon>
        <taxon>Pseudonocardiaceae</taxon>
        <taxon>Actinokineospora</taxon>
    </lineage>
</organism>
<dbReference type="STRING" id="155974.SAMN04487818_117138"/>
<proteinExistence type="predicted"/>
<gene>
    <name evidence="2" type="ORF">SAMN04487818_117138</name>
</gene>
<dbReference type="GO" id="GO:0043448">
    <property type="term" value="P:alkane catabolic process"/>
    <property type="evidence" value="ECO:0007669"/>
    <property type="project" value="TreeGrafter"/>
</dbReference>
<keyword evidence="1" id="KW-0732">Signal</keyword>
<feature type="chain" id="PRO_5011611649" evidence="1">
    <location>
        <begin position="26"/>
        <end position="293"/>
    </location>
</feature>
<dbReference type="PANTHER" id="PTHR39335:SF1">
    <property type="entry name" value="BLL4220 PROTEIN"/>
    <property type="match status" value="1"/>
</dbReference>
<keyword evidence="2" id="KW-0449">Lipoprotein</keyword>
<evidence type="ECO:0000313" key="2">
    <source>
        <dbReference type="EMBL" id="SES47671.1"/>
    </source>
</evidence>
<name>A0A1H9XNJ2_9PSEU</name>
<dbReference type="InterPro" id="IPR005297">
    <property type="entry name" value="Lipoprotein_repeat"/>
</dbReference>
<accession>A0A1H9XNJ2</accession>
<dbReference type="PANTHER" id="PTHR39335">
    <property type="entry name" value="BLL4220 PROTEIN"/>
    <property type="match status" value="1"/>
</dbReference>